<evidence type="ECO:0000313" key="3">
    <source>
        <dbReference type="Proteomes" id="UP001225646"/>
    </source>
</evidence>
<proteinExistence type="predicted"/>
<reference evidence="2 3" key="1">
    <citation type="submission" date="2023-07" db="EMBL/GenBank/DDBJ databases">
        <title>Genomic Encyclopedia of Type Strains, Phase IV (KMG-IV): sequencing the most valuable type-strain genomes for metagenomic binning, comparative biology and taxonomic classification.</title>
        <authorList>
            <person name="Goeker M."/>
        </authorList>
    </citation>
    <scope>NUCLEOTIDE SEQUENCE [LARGE SCALE GENOMIC DNA]</scope>
    <source>
        <strain evidence="2 3">DSM 19092</strain>
    </source>
</reference>
<evidence type="ECO:0000256" key="1">
    <source>
        <dbReference type="SAM" id="Phobius"/>
    </source>
</evidence>
<evidence type="ECO:0000313" key="2">
    <source>
        <dbReference type="EMBL" id="MDQ0162426.1"/>
    </source>
</evidence>
<feature type="transmembrane region" description="Helical" evidence="1">
    <location>
        <begin position="32"/>
        <end position="52"/>
    </location>
</feature>
<keyword evidence="1" id="KW-0812">Transmembrane</keyword>
<protein>
    <submittedName>
        <fullName evidence="2">Mg2+/Co2+ transporter CorB</fullName>
    </submittedName>
</protein>
<dbReference type="Pfam" id="PF11151">
    <property type="entry name" value="DUF2929"/>
    <property type="match status" value="1"/>
</dbReference>
<keyword evidence="1" id="KW-1133">Transmembrane helix</keyword>
<sequence length="61" mass="6712">MRFIMTLFWAFLLVNMASYVISSMIGATYEFGTSSVLAVIATVLIFIIAELIPSDEAASHH</sequence>
<gene>
    <name evidence="2" type="ORF">J2S06_001503</name>
</gene>
<accession>A0ABT9VN72</accession>
<organism evidence="2 3">
    <name type="scientific">Aeribacillus alveayuensis</name>
    <dbReference type="NCBI Taxonomy" id="279215"/>
    <lineage>
        <taxon>Bacteria</taxon>
        <taxon>Bacillati</taxon>
        <taxon>Bacillota</taxon>
        <taxon>Bacilli</taxon>
        <taxon>Bacillales</taxon>
        <taxon>Bacillaceae</taxon>
        <taxon>Aeribacillus</taxon>
    </lineage>
</organism>
<dbReference type="EMBL" id="JAUSTR010000004">
    <property type="protein sequence ID" value="MDQ0162426.1"/>
    <property type="molecule type" value="Genomic_DNA"/>
</dbReference>
<comment type="caution">
    <text evidence="2">The sequence shown here is derived from an EMBL/GenBank/DDBJ whole genome shotgun (WGS) entry which is preliminary data.</text>
</comment>
<name>A0ABT9VN72_9BACI</name>
<dbReference type="InterPro" id="IPR021324">
    <property type="entry name" value="DUF2929"/>
</dbReference>
<keyword evidence="1" id="KW-0472">Membrane</keyword>
<keyword evidence="3" id="KW-1185">Reference proteome</keyword>
<dbReference type="Proteomes" id="UP001225646">
    <property type="component" value="Unassembled WGS sequence"/>
</dbReference>
<dbReference type="RefSeq" id="WP_044895288.1">
    <property type="nucleotide sequence ID" value="NZ_JAUSTR010000004.1"/>
</dbReference>